<comment type="caution">
    <text evidence="1">The sequence shown here is derived from an EMBL/GenBank/DDBJ whole genome shotgun (WGS) entry which is preliminary data.</text>
</comment>
<dbReference type="EMBL" id="BJUW01000001">
    <property type="protein sequence ID" value="GEK84953.1"/>
    <property type="molecule type" value="Genomic_DNA"/>
</dbReference>
<evidence type="ECO:0000313" key="2">
    <source>
        <dbReference type="Proteomes" id="UP000321225"/>
    </source>
</evidence>
<dbReference type="SUPFAM" id="SSF53756">
    <property type="entry name" value="UDP-Glycosyltransferase/glycogen phosphorylase"/>
    <property type="match status" value="1"/>
</dbReference>
<reference evidence="1 2" key="1">
    <citation type="submission" date="2019-07" db="EMBL/GenBank/DDBJ databases">
        <title>Whole genome shotgun sequence of Microbacterium aerolatum NBRC 103071.</title>
        <authorList>
            <person name="Hosoyama A."/>
            <person name="Uohara A."/>
            <person name="Ohji S."/>
            <person name="Ichikawa N."/>
        </authorList>
    </citation>
    <scope>NUCLEOTIDE SEQUENCE [LARGE SCALE GENOMIC DNA]</scope>
    <source>
        <strain evidence="1 2">NBRC 103071</strain>
    </source>
</reference>
<accession>A0A511AC52</accession>
<proteinExistence type="predicted"/>
<dbReference type="OrthoDB" id="9794575at2"/>
<protein>
    <recommendedName>
        <fullName evidence="3">D-inositol 3-phosphate glycosyltransferase</fullName>
    </recommendedName>
</protein>
<evidence type="ECO:0000313" key="1">
    <source>
        <dbReference type="EMBL" id="GEK84953.1"/>
    </source>
</evidence>
<organism evidence="1 2">
    <name type="scientific">Microbacterium aerolatum</name>
    <dbReference type="NCBI Taxonomy" id="153731"/>
    <lineage>
        <taxon>Bacteria</taxon>
        <taxon>Bacillati</taxon>
        <taxon>Actinomycetota</taxon>
        <taxon>Actinomycetes</taxon>
        <taxon>Micrococcales</taxon>
        <taxon>Microbacteriaceae</taxon>
        <taxon>Microbacterium</taxon>
    </lineage>
</organism>
<dbReference type="Gene3D" id="3.40.50.2000">
    <property type="entry name" value="Glycogen Phosphorylase B"/>
    <property type="match status" value="2"/>
</dbReference>
<name>A0A511AC52_9MICO</name>
<dbReference type="Proteomes" id="UP000321225">
    <property type="component" value="Unassembled WGS sequence"/>
</dbReference>
<sequence length="446" mass="49714">MTDDRRPHLLYVAWGYPPSRGSGVYRAWATANAFAAAGWDVTVLTVPREVFEMSTGVDLTLEARVDPSIRIVRIPFHSGAFTNDLRDWSWLRAHAPEVWNVLQARREQRSFPERAYGGWRPALEEAAVRIHRDHPVDLTIGTANPNVDFVPGYILSTEFGVPAVMDHRDAWSVDIYSGRRTVDPGSRAGAWERKLIGDAAEVWFVNQPIRDWYAQQYPDAAARFLVVENGYDEELVFPPRSRPDGEGLTFGYIGTISAAVPMQELVSGWALARRRSALVRAARMDLYGYLNHLGVPGANMVRSMDEFAENGIRYLGPVGRGEIARTYATFDALVLTFGAGRFITGGKVYEYASTGLPIISVHDPENETSRTLAEYPGWRGVSAMTAEAIADAFIATAEDAQKRSEADQRDARAFAARYSRTAQLAPRIQSWTSRVNTQPRDARGTR</sequence>
<evidence type="ECO:0008006" key="3">
    <source>
        <dbReference type="Google" id="ProtNLM"/>
    </source>
</evidence>
<gene>
    <name evidence="1" type="ORF">MAE01_01290</name>
</gene>
<dbReference type="AlphaFoldDB" id="A0A511AC52"/>
<keyword evidence="2" id="KW-1185">Reference proteome</keyword>